<gene>
    <name evidence="2" type="ORF">E0Y62_26355</name>
</gene>
<organism evidence="2 3">
    <name type="scientific">Cytobacillus praedii</name>
    <dbReference type="NCBI Taxonomy" id="1742358"/>
    <lineage>
        <taxon>Bacteria</taxon>
        <taxon>Bacillati</taxon>
        <taxon>Bacillota</taxon>
        <taxon>Bacilli</taxon>
        <taxon>Bacillales</taxon>
        <taxon>Bacillaceae</taxon>
        <taxon>Cytobacillus</taxon>
    </lineage>
</organism>
<keyword evidence="1" id="KW-0472">Membrane</keyword>
<comment type="caution">
    <text evidence="2">The sequence shown here is derived from an EMBL/GenBank/DDBJ whole genome shotgun (WGS) entry which is preliminary data.</text>
</comment>
<keyword evidence="3" id="KW-1185">Reference proteome</keyword>
<protein>
    <submittedName>
        <fullName evidence="2">Uncharacterized protein</fullName>
    </submittedName>
</protein>
<dbReference type="EMBL" id="SJTH01000098">
    <property type="protein sequence ID" value="TCJ00955.1"/>
    <property type="molecule type" value="Genomic_DNA"/>
</dbReference>
<dbReference type="Proteomes" id="UP000293846">
    <property type="component" value="Unassembled WGS sequence"/>
</dbReference>
<feature type="transmembrane region" description="Helical" evidence="1">
    <location>
        <begin position="35"/>
        <end position="53"/>
    </location>
</feature>
<feature type="transmembrane region" description="Helical" evidence="1">
    <location>
        <begin position="89"/>
        <end position="117"/>
    </location>
</feature>
<sequence>MDENKEKVRDMNEVLWEIEMKNVEIRRKAKENSKGSVLAVVVSTIISIAIFYFMELDAYKWSIPVILVSSIISMIFLEDEKKNVTGHFFGLWLSIAAFTVLSCLVIGVILGLIYSLIQNFI</sequence>
<keyword evidence="1" id="KW-1133">Transmembrane helix</keyword>
<name>A0A4R1AMX0_9BACI</name>
<dbReference type="AlphaFoldDB" id="A0A4R1AMX0"/>
<dbReference type="RefSeq" id="WP_131239490.1">
    <property type="nucleotide sequence ID" value="NZ_SJTH01000098.1"/>
</dbReference>
<keyword evidence="1" id="KW-0812">Transmembrane</keyword>
<evidence type="ECO:0000256" key="1">
    <source>
        <dbReference type="SAM" id="Phobius"/>
    </source>
</evidence>
<reference evidence="2 3" key="1">
    <citation type="submission" date="2019-03" db="EMBL/GenBank/DDBJ databases">
        <authorList>
            <person name="Jensen L."/>
            <person name="Storgaard J."/>
            <person name="Sulaj E."/>
            <person name="Schramm A."/>
            <person name="Marshall I.P.G."/>
        </authorList>
    </citation>
    <scope>NUCLEOTIDE SEQUENCE [LARGE SCALE GENOMIC DNA]</scope>
    <source>
        <strain evidence="2 3">2017H2G3</strain>
    </source>
</reference>
<evidence type="ECO:0000313" key="2">
    <source>
        <dbReference type="EMBL" id="TCJ00955.1"/>
    </source>
</evidence>
<proteinExistence type="predicted"/>
<evidence type="ECO:0000313" key="3">
    <source>
        <dbReference type="Proteomes" id="UP000293846"/>
    </source>
</evidence>
<accession>A0A4R1AMX0</accession>